<keyword evidence="3" id="KW-0238">DNA-binding</keyword>
<evidence type="ECO:0000313" key="3">
    <source>
        <dbReference type="EMBL" id="MBB2929204.1"/>
    </source>
</evidence>
<protein>
    <submittedName>
        <fullName evidence="3">DNA-binding response OmpR family regulator</fullName>
    </submittedName>
</protein>
<name>A0ABR6FRI4_9BURK</name>
<dbReference type="Pfam" id="PF00072">
    <property type="entry name" value="Response_reg"/>
    <property type="match status" value="1"/>
</dbReference>
<reference evidence="3 4" key="1">
    <citation type="submission" date="2020-08" db="EMBL/GenBank/DDBJ databases">
        <title>Genomic Encyclopedia of Type Strains, Phase IV (KMG-V): Genome sequencing to study the core and pangenomes of soil and plant-associated prokaryotes.</title>
        <authorList>
            <person name="Whitman W."/>
        </authorList>
    </citation>
    <scope>NUCLEOTIDE SEQUENCE [LARGE SCALE GENOMIC DNA]</scope>
    <source>
        <strain evidence="3 4">SRMrh-85</strain>
    </source>
</reference>
<evidence type="ECO:0000313" key="4">
    <source>
        <dbReference type="Proteomes" id="UP000533533"/>
    </source>
</evidence>
<comment type="caution">
    <text evidence="3">The sequence shown here is derived from an EMBL/GenBank/DDBJ whole genome shotgun (WGS) entry which is preliminary data.</text>
</comment>
<feature type="modified residue" description="4-aspartylphosphate" evidence="1">
    <location>
        <position position="52"/>
    </location>
</feature>
<evidence type="ECO:0000259" key="2">
    <source>
        <dbReference type="PROSITE" id="PS50110"/>
    </source>
</evidence>
<dbReference type="InterPro" id="IPR011006">
    <property type="entry name" value="CheY-like_superfamily"/>
</dbReference>
<dbReference type="GO" id="GO:0003677">
    <property type="term" value="F:DNA binding"/>
    <property type="evidence" value="ECO:0007669"/>
    <property type="project" value="UniProtKB-KW"/>
</dbReference>
<accession>A0ABR6FRI4</accession>
<dbReference type="Gene3D" id="3.40.50.2300">
    <property type="match status" value="1"/>
</dbReference>
<gene>
    <name evidence="3" type="ORF">FHX59_003635</name>
</gene>
<dbReference type="Proteomes" id="UP000533533">
    <property type="component" value="Unassembled WGS sequence"/>
</dbReference>
<organism evidence="3 4">
    <name type="scientific">Paraburkholderia silvatlantica</name>
    <dbReference type="NCBI Taxonomy" id="321895"/>
    <lineage>
        <taxon>Bacteria</taxon>
        <taxon>Pseudomonadati</taxon>
        <taxon>Pseudomonadota</taxon>
        <taxon>Betaproteobacteria</taxon>
        <taxon>Burkholderiales</taxon>
        <taxon>Burkholderiaceae</taxon>
        <taxon>Paraburkholderia</taxon>
    </lineage>
</organism>
<dbReference type="PROSITE" id="PS50110">
    <property type="entry name" value="RESPONSE_REGULATORY"/>
    <property type="match status" value="1"/>
</dbReference>
<sequence>MSRAAIVEDSERLADMVRQALAGVGIEVDQFRNISVATYGLRNADYSVMLVDRGLPDGDGLTLLRALRAAGQMTQCLARSSGRP</sequence>
<evidence type="ECO:0000256" key="1">
    <source>
        <dbReference type="PROSITE-ProRule" id="PRU00169"/>
    </source>
</evidence>
<dbReference type="SUPFAM" id="SSF52172">
    <property type="entry name" value="CheY-like"/>
    <property type="match status" value="1"/>
</dbReference>
<dbReference type="InterPro" id="IPR001789">
    <property type="entry name" value="Sig_transdc_resp-reg_receiver"/>
</dbReference>
<keyword evidence="4" id="KW-1185">Reference proteome</keyword>
<feature type="domain" description="Response regulatory" evidence="2">
    <location>
        <begin position="3"/>
        <end position="84"/>
    </location>
</feature>
<keyword evidence="1" id="KW-0597">Phosphoprotein</keyword>
<dbReference type="EMBL" id="JACHVZ010000009">
    <property type="protein sequence ID" value="MBB2929204.1"/>
    <property type="molecule type" value="Genomic_DNA"/>
</dbReference>
<proteinExistence type="predicted"/>